<dbReference type="AlphaFoldDB" id="A0A3S2W3V5"/>
<keyword evidence="5 9" id="KW-0812">Transmembrane</keyword>
<evidence type="ECO:0000256" key="4">
    <source>
        <dbReference type="ARBA" id="ARBA00022597"/>
    </source>
</evidence>
<dbReference type="PANTHER" id="PTHR33989:SF4">
    <property type="entry name" value="PTS SYSTEM N,N'-DIACETYLCHITOBIOSE-SPECIFIC EIIC COMPONENT"/>
    <property type="match status" value="1"/>
</dbReference>
<feature type="transmembrane region" description="Helical" evidence="9">
    <location>
        <begin position="124"/>
        <end position="141"/>
    </location>
</feature>
<feature type="transmembrane region" description="Helical" evidence="9">
    <location>
        <begin position="398"/>
        <end position="423"/>
    </location>
</feature>
<comment type="subcellular location">
    <subcellularLocation>
        <location evidence="1">Cell membrane</location>
        <topology evidence="1">Multi-pass membrane protein</topology>
    </subcellularLocation>
</comment>
<protein>
    <recommendedName>
        <fullName evidence="8">Permease IIC component</fullName>
    </recommendedName>
</protein>
<dbReference type="EMBL" id="RZTZ01000004">
    <property type="protein sequence ID" value="RVT62420.1"/>
    <property type="molecule type" value="Genomic_DNA"/>
</dbReference>
<keyword evidence="4 8" id="KW-0762">Sugar transport</keyword>
<dbReference type="NCBIfam" id="TIGR00410">
    <property type="entry name" value="lacE"/>
    <property type="match status" value="1"/>
</dbReference>
<feature type="transmembrane region" description="Helical" evidence="9">
    <location>
        <begin position="371"/>
        <end position="392"/>
    </location>
</feature>
<evidence type="ECO:0000256" key="5">
    <source>
        <dbReference type="ARBA" id="ARBA00022692"/>
    </source>
</evidence>
<dbReference type="PIRSF" id="PIRSF006351">
    <property type="entry name" value="PTS_EIIC-Cellobiose"/>
    <property type="match status" value="1"/>
</dbReference>
<dbReference type="InterPro" id="IPR003352">
    <property type="entry name" value="PTS_EIIC"/>
</dbReference>
<keyword evidence="12" id="KW-1185">Reference proteome</keyword>
<feature type="transmembrane region" description="Helical" evidence="9">
    <location>
        <begin position="301"/>
        <end position="322"/>
    </location>
</feature>
<reference evidence="11 12" key="1">
    <citation type="submission" date="2019-01" db="EMBL/GenBank/DDBJ databases">
        <title>Bacillus sp. M5HDSG1-1, whole genome shotgun sequence.</title>
        <authorList>
            <person name="Tuo L."/>
        </authorList>
    </citation>
    <scope>NUCLEOTIDE SEQUENCE [LARGE SCALE GENOMIC DNA]</scope>
    <source>
        <strain evidence="11 12">M5HDSG1-1</strain>
    </source>
</reference>
<keyword evidence="7 8" id="KW-0472">Membrane</keyword>
<organism evidence="11 12">
    <name type="scientific">Niallia taxi</name>
    <dbReference type="NCBI Taxonomy" id="2499688"/>
    <lineage>
        <taxon>Bacteria</taxon>
        <taxon>Bacillati</taxon>
        <taxon>Bacillota</taxon>
        <taxon>Bacilli</taxon>
        <taxon>Bacillales</taxon>
        <taxon>Bacillaceae</taxon>
        <taxon>Niallia</taxon>
    </lineage>
</organism>
<feature type="transmembrane region" description="Helical" evidence="9">
    <location>
        <begin position="99"/>
        <end position="117"/>
    </location>
</feature>
<dbReference type="PROSITE" id="PS51105">
    <property type="entry name" value="PTS_EIIC_TYPE_3"/>
    <property type="match status" value="1"/>
</dbReference>
<feature type="transmembrane region" description="Helical" evidence="9">
    <location>
        <begin position="153"/>
        <end position="170"/>
    </location>
</feature>
<keyword evidence="3 8" id="KW-1003">Cell membrane</keyword>
<dbReference type="GO" id="GO:0009401">
    <property type="term" value="P:phosphoenolpyruvate-dependent sugar phosphotransferase system"/>
    <property type="evidence" value="ECO:0007669"/>
    <property type="project" value="InterPro"/>
</dbReference>
<evidence type="ECO:0000256" key="7">
    <source>
        <dbReference type="ARBA" id="ARBA00023136"/>
    </source>
</evidence>
<dbReference type="InterPro" id="IPR004796">
    <property type="entry name" value="PTS_IIC_cello"/>
</dbReference>
<evidence type="ECO:0000256" key="9">
    <source>
        <dbReference type="SAM" id="Phobius"/>
    </source>
</evidence>
<evidence type="ECO:0000313" key="12">
    <source>
        <dbReference type="Proteomes" id="UP000288024"/>
    </source>
</evidence>
<comment type="caution">
    <text evidence="11">The sequence shown here is derived from an EMBL/GenBank/DDBJ whole genome shotgun (WGS) entry which is preliminary data.</text>
</comment>
<evidence type="ECO:0000256" key="3">
    <source>
        <dbReference type="ARBA" id="ARBA00022475"/>
    </source>
</evidence>
<evidence type="ECO:0000313" key="11">
    <source>
        <dbReference type="EMBL" id="RVT62420.1"/>
    </source>
</evidence>
<dbReference type="Pfam" id="PF02378">
    <property type="entry name" value="PTS_EIIC"/>
    <property type="match status" value="1"/>
</dbReference>
<evidence type="ECO:0000259" key="10">
    <source>
        <dbReference type="PROSITE" id="PS51105"/>
    </source>
</evidence>
<evidence type="ECO:0000256" key="6">
    <source>
        <dbReference type="ARBA" id="ARBA00022989"/>
    </source>
</evidence>
<dbReference type="GO" id="GO:0005886">
    <property type="term" value="C:plasma membrane"/>
    <property type="evidence" value="ECO:0007669"/>
    <property type="project" value="UniProtKB-SubCell"/>
</dbReference>
<feature type="transmembrane region" description="Helical" evidence="9">
    <location>
        <begin position="190"/>
        <end position="214"/>
    </location>
</feature>
<feature type="domain" description="PTS EIIC type-3" evidence="10">
    <location>
        <begin position="29"/>
        <end position="426"/>
    </location>
</feature>
<evidence type="ECO:0000256" key="8">
    <source>
        <dbReference type="PIRNR" id="PIRNR006351"/>
    </source>
</evidence>
<dbReference type="GO" id="GO:1901264">
    <property type="term" value="P:carbohydrate derivative transport"/>
    <property type="evidence" value="ECO:0007669"/>
    <property type="project" value="TreeGrafter"/>
</dbReference>
<proteinExistence type="predicted"/>
<dbReference type="InterPro" id="IPR004501">
    <property type="entry name" value="PTS_EIIC_3"/>
</dbReference>
<comment type="function">
    <text evidence="8">The phosphoenolpyruvate-dependent sugar phosphotransferase system (PTS), a major carbohydrate active -transport system, catalyzes the phosphorylation of incoming sugar substrates concomitant with their translocation across the cell membrane.</text>
</comment>
<dbReference type="GO" id="GO:0008982">
    <property type="term" value="F:protein-N(PI)-phosphohistidine-sugar phosphotransferase activity"/>
    <property type="evidence" value="ECO:0007669"/>
    <property type="project" value="UniProtKB-UniRule"/>
</dbReference>
<feature type="transmembrane region" description="Helical" evidence="9">
    <location>
        <begin position="234"/>
        <end position="259"/>
    </location>
</feature>
<name>A0A3S2W3V5_9BACI</name>
<feature type="transmembrane region" description="Helical" evidence="9">
    <location>
        <begin position="342"/>
        <end position="364"/>
    </location>
</feature>
<dbReference type="PANTHER" id="PTHR33989">
    <property type="match status" value="1"/>
</dbReference>
<sequence>MSLLKDYGHRCRKEIYQGEIMMNNLLSKLESKLVPLATRISSNKPLNAIKDSMITIMPFLIVGSLFLLVAYLPIPGYSVWMIGIFGEKFQSTLTKVTDATFGIIGLFTLINVAYQYAKQLDMEPIFPIMSSVMSFIILTTVTDGSFGMEWLGTKGMFVSILIALVATRLYKKFYEFGIGPKMPEGVPPGVIRSFSSLIPVGLIAAIVLAAQIGFSFTPYKDIHQFIYHIVQMPLLGLGDSLISIIIAEVIGQLLWFFGLHGNAIVNAIMDPIWLGLSAENLNAFQQGHELPHIITKQFKEIYLQMGGSGSTIALALCMTLFSKSKHLKTLGLLALPASIFNINEPIIFGLSIVLNPIMFIPWLIMTPISAVISFTAMSTGLVSATSGVIIPWTTPLFISGYLVSGVSGMVLQIVLLLVGFLIYMPFFKLLDKQLLARELEEANGSGGLKMFK</sequence>
<dbReference type="Proteomes" id="UP000288024">
    <property type="component" value="Unassembled WGS sequence"/>
</dbReference>
<feature type="transmembrane region" description="Helical" evidence="9">
    <location>
        <begin position="54"/>
        <end position="74"/>
    </location>
</feature>
<keyword evidence="2 8" id="KW-0813">Transport</keyword>
<evidence type="ECO:0000256" key="1">
    <source>
        <dbReference type="ARBA" id="ARBA00004651"/>
    </source>
</evidence>
<evidence type="ECO:0000256" key="2">
    <source>
        <dbReference type="ARBA" id="ARBA00022448"/>
    </source>
</evidence>
<dbReference type="InterPro" id="IPR051088">
    <property type="entry name" value="PTS_Sugar-EIIC/EIIB"/>
</dbReference>
<gene>
    <name evidence="11" type="ORF">EM808_11525</name>
</gene>
<accession>A0A3S2W3V5</accession>
<keyword evidence="6 9" id="KW-1133">Transmembrane helix</keyword>